<evidence type="ECO:0000313" key="1">
    <source>
        <dbReference type="EMBL" id="GAI22589.1"/>
    </source>
</evidence>
<organism evidence="1">
    <name type="scientific">marine sediment metagenome</name>
    <dbReference type="NCBI Taxonomy" id="412755"/>
    <lineage>
        <taxon>unclassified sequences</taxon>
        <taxon>metagenomes</taxon>
        <taxon>ecological metagenomes</taxon>
    </lineage>
</organism>
<protein>
    <recommendedName>
        <fullName evidence="2">HEPN domain-containing protein</fullName>
    </recommendedName>
</protein>
<dbReference type="AlphaFoldDB" id="X1NVA3"/>
<dbReference type="EMBL" id="BARV01020016">
    <property type="protein sequence ID" value="GAI22589.1"/>
    <property type="molecule type" value="Genomic_DNA"/>
</dbReference>
<comment type="caution">
    <text evidence="1">The sequence shown here is derived from an EMBL/GenBank/DDBJ whole genome shotgun (WGS) entry which is preliminary data.</text>
</comment>
<gene>
    <name evidence="1" type="ORF">S06H3_33523</name>
</gene>
<proteinExistence type="predicted"/>
<evidence type="ECO:0008006" key="2">
    <source>
        <dbReference type="Google" id="ProtNLM"/>
    </source>
</evidence>
<accession>X1NVA3</accession>
<name>X1NVA3_9ZZZZ</name>
<sequence>MNLKDLLSQGRLRQHKTSKKEIENLLALVRRDIKDAKVEGLSTDRKFACAYNAVLQLATILLYCKGYEPEGLGHHFTVFQTMKIIMGTDYYTLADYFDSCRSKRNITDYDYAGTISDLEAKELIEEAEKFLEVTLNWIKKNYTVF</sequence>
<reference evidence="1" key="1">
    <citation type="journal article" date="2014" name="Front. Microbiol.">
        <title>High frequency of phylogenetically diverse reductive dehalogenase-homologous genes in deep subseafloor sedimentary metagenomes.</title>
        <authorList>
            <person name="Kawai M."/>
            <person name="Futagami T."/>
            <person name="Toyoda A."/>
            <person name="Takaki Y."/>
            <person name="Nishi S."/>
            <person name="Hori S."/>
            <person name="Arai W."/>
            <person name="Tsubouchi T."/>
            <person name="Morono Y."/>
            <person name="Uchiyama I."/>
            <person name="Ito T."/>
            <person name="Fujiyama A."/>
            <person name="Inagaki F."/>
            <person name="Takami H."/>
        </authorList>
    </citation>
    <scope>NUCLEOTIDE SEQUENCE</scope>
    <source>
        <strain evidence="1">Expedition CK06-06</strain>
    </source>
</reference>
<dbReference type="Gene3D" id="1.20.120.330">
    <property type="entry name" value="Nucleotidyltransferases domain 2"/>
    <property type="match status" value="1"/>
</dbReference>